<dbReference type="AlphaFoldDB" id="A0A517MHG1"/>
<feature type="chain" id="PRO_5021895892" evidence="2">
    <location>
        <begin position="22"/>
        <end position="856"/>
    </location>
</feature>
<dbReference type="Pfam" id="PF01847">
    <property type="entry name" value="VHL"/>
    <property type="match status" value="1"/>
</dbReference>
<dbReference type="Pfam" id="PF00930">
    <property type="entry name" value="DPPIV_N"/>
    <property type="match status" value="1"/>
</dbReference>
<feature type="signal peptide" evidence="2">
    <location>
        <begin position="1"/>
        <end position="21"/>
    </location>
</feature>
<evidence type="ECO:0000259" key="3">
    <source>
        <dbReference type="Pfam" id="PF00326"/>
    </source>
</evidence>
<dbReference type="InterPro" id="IPR050278">
    <property type="entry name" value="Serine_Prot_S9B/DPPIV"/>
</dbReference>
<keyword evidence="6" id="KW-0378">Hydrolase</keyword>
<dbReference type="InterPro" id="IPR029058">
    <property type="entry name" value="AB_hydrolase_fold"/>
</dbReference>
<accession>A0A517MHG1</accession>
<evidence type="ECO:0000313" key="6">
    <source>
        <dbReference type="EMBL" id="QDS94324.1"/>
    </source>
</evidence>
<evidence type="ECO:0000313" key="7">
    <source>
        <dbReference type="Proteomes" id="UP000320672"/>
    </source>
</evidence>
<dbReference type="EMBL" id="CP036262">
    <property type="protein sequence ID" value="QDS94324.1"/>
    <property type="molecule type" value="Genomic_DNA"/>
</dbReference>
<sequence precursor="true">MPAFLFLVLCFAAVQGGFSQANIQAQGTESQYRWVAEAGQKLRNQVLNERPIWNWVGERDEHLWFYQQTTSQAGNFVWIDTSTGNQSPLFDHQTLAAQLSEQAEQVVEPTALPFRKLEFGEDLNLVRFRFAGKTWEFDRQQSILKNADVDLSGKSLKPLERLRYSEGGGEQTELTFVNQLDYPVRLVWIATDGSRVEYGNLDAGASRSQSTYAGHVWLVTSQAKEPVVAVQTPSYSARFEITSDQQAPAPRRSSGKQRDSKQDPTGRRERSRNAALSPDGLKRVRFEEKNVVLQVRSSESEEWASHVLSEDGVEGDGFGGRIYWAPNSLHFAVLRTKKAERRQVTIIDSAPDDRLQPVLQTFDYTKPGDPLDHPQPYLGSVASLSLSRIDDALFANPFALNEFSWHPNSQTFRFLFNERGHQRLSLIGVDAESTQPRVIVENHSDTFVDYAGKRFLHYLDEANQLIWMSERDGWNHLYLIDQRTGDTVRQLTQGEWVVRGVDHVDDSAGSIRITAGGFYPDQDPYYRHCLMVDLETANVTPLTAADGDHRWDDSPAKKFLIARHSRVDLPPISELRRSDSGERVCQLSAADASPLLERGWQPPERFIAKGRDGETDIFGVIVRPHDFDPTQKYPVLESIYAGPHAAFVPKEFGLHRGLADLADLGFIVVKIDGMGTSYRSKAFHDVCWKNLADSGFPDRIAWIKAASKKHPEMDLTRVGIWGGSAGGQSALGALLNHGDFYHAAVADCGCHDNRMDKIWWNELWMGWPVGPHYAEQSNVTRASHLEGDLMLTVGELDRNVDPASTMQVVDALIKADKDFQLIVFPGRGHGAGESAYGKRRRADFFVEKLWDRQPTR</sequence>
<feature type="region of interest" description="Disordered" evidence="1">
    <location>
        <begin position="239"/>
        <end position="280"/>
    </location>
</feature>
<proteinExistence type="predicted"/>
<evidence type="ECO:0000259" key="4">
    <source>
        <dbReference type="Pfam" id="PF00930"/>
    </source>
</evidence>
<dbReference type="Pfam" id="PF00326">
    <property type="entry name" value="Peptidase_S9"/>
    <property type="match status" value="1"/>
</dbReference>
<feature type="domain" description="von Hippel-Lindau disease tumour suppressor beta" evidence="5">
    <location>
        <begin position="171"/>
        <end position="223"/>
    </location>
</feature>
<dbReference type="InterPro" id="IPR024053">
    <property type="entry name" value="VHL_beta_dom"/>
</dbReference>
<dbReference type="InterPro" id="IPR002469">
    <property type="entry name" value="Peptidase_S9B_N"/>
</dbReference>
<keyword evidence="7" id="KW-1185">Reference proteome</keyword>
<dbReference type="GO" id="GO:0006508">
    <property type="term" value="P:proteolysis"/>
    <property type="evidence" value="ECO:0007669"/>
    <property type="project" value="InterPro"/>
</dbReference>
<dbReference type="InterPro" id="IPR001375">
    <property type="entry name" value="Peptidase_S9_cat"/>
</dbReference>
<name>A0A517MHG1_9BACT</name>
<evidence type="ECO:0000256" key="1">
    <source>
        <dbReference type="SAM" id="MobiDB-lite"/>
    </source>
</evidence>
<dbReference type="Gene3D" id="2.140.10.30">
    <property type="entry name" value="Dipeptidylpeptidase IV, N-terminal domain"/>
    <property type="match status" value="1"/>
</dbReference>
<dbReference type="RefSeq" id="WP_218932635.1">
    <property type="nucleotide sequence ID" value="NZ_CP036262.1"/>
</dbReference>
<feature type="domain" description="Dipeptidylpeptidase IV N-terminal" evidence="4">
    <location>
        <begin position="322"/>
        <end position="571"/>
    </location>
</feature>
<evidence type="ECO:0000256" key="2">
    <source>
        <dbReference type="SAM" id="SignalP"/>
    </source>
</evidence>
<dbReference type="PANTHER" id="PTHR11731">
    <property type="entry name" value="PROTEASE FAMILY S9B,C DIPEPTIDYL-PEPTIDASE IV-RELATED"/>
    <property type="match status" value="1"/>
</dbReference>
<dbReference type="GO" id="GO:0008236">
    <property type="term" value="F:serine-type peptidase activity"/>
    <property type="evidence" value="ECO:0007669"/>
    <property type="project" value="InterPro"/>
</dbReference>
<feature type="domain" description="Peptidase S9 prolyl oligopeptidase catalytic" evidence="3">
    <location>
        <begin position="661"/>
        <end position="848"/>
    </location>
</feature>
<dbReference type="Gene3D" id="3.40.50.1820">
    <property type="entry name" value="alpha/beta hydrolase"/>
    <property type="match status" value="1"/>
</dbReference>
<feature type="compositionally biased region" description="Basic and acidic residues" evidence="1">
    <location>
        <begin position="256"/>
        <end position="272"/>
    </location>
</feature>
<dbReference type="Proteomes" id="UP000320672">
    <property type="component" value="Chromosome"/>
</dbReference>
<reference evidence="6 7" key="1">
    <citation type="submission" date="2019-02" db="EMBL/GenBank/DDBJ databases">
        <title>Deep-cultivation of Planctomycetes and their phenomic and genomic characterization uncovers novel biology.</title>
        <authorList>
            <person name="Wiegand S."/>
            <person name="Jogler M."/>
            <person name="Boedeker C."/>
            <person name="Pinto D."/>
            <person name="Vollmers J."/>
            <person name="Rivas-Marin E."/>
            <person name="Kohn T."/>
            <person name="Peeters S.H."/>
            <person name="Heuer A."/>
            <person name="Rast P."/>
            <person name="Oberbeckmann S."/>
            <person name="Bunk B."/>
            <person name="Jeske O."/>
            <person name="Meyerdierks A."/>
            <person name="Storesund J.E."/>
            <person name="Kallscheuer N."/>
            <person name="Luecker S."/>
            <person name="Lage O.M."/>
            <person name="Pohl T."/>
            <person name="Merkel B.J."/>
            <person name="Hornburger P."/>
            <person name="Mueller R.-W."/>
            <person name="Bruemmer F."/>
            <person name="Labrenz M."/>
            <person name="Spormann A.M."/>
            <person name="Op den Camp H."/>
            <person name="Overmann J."/>
            <person name="Amann R."/>
            <person name="Jetten M.S.M."/>
            <person name="Mascher T."/>
            <person name="Medema M.H."/>
            <person name="Devos D.P."/>
            <person name="Kaster A.-K."/>
            <person name="Ovreas L."/>
            <person name="Rohde M."/>
            <person name="Galperin M.Y."/>
            <person name="Jogler C."/>
        </authorList>
    </citation>
    <scope>NUCLEOTIDE SEQUENCE [LARGE SCALE GENOMIC DNA]</scope>
    <source>
        <strain evidence="6 7">FF011L</strain>
    </source>
</reference>
<dbReference type="SUPFAM" id="SSF53474">
    <property type="entry name" value="alpha/beta-Hydrolases"/>
    <property type="match status" value="1"/>
</dbReference>
<protein>
    <submittedName>
        <fullName evidence="6">Prolyl tripeptidyl peptidase</fullName>
        <ecNumber evidence="6">3.4.14.12</ecNumber>
    </submittedName>
</protein>
<organism evidence="6 7">
    <name type="scientific">Roseimaritima multifibrata</name>
    <dbReference type="NCBI Taxonomy" id="1930274"/>
    <lineage>
        <taxon>Bacteria</taxon>
        <taxon>Pseudomonadati</taxon>
        <taxon>Planctomycetota</taxon>
        <taxon>Planctomycetia</taxon>
        <taxon>Pirellulales</taxon>
        <taxon>Pirellulaceae</taxon>
        <taxon>Roseimaritima</taxon>
    </lineage>
</organism>
<dbReference type="PANTHER" id="PTHR11731:SF118">
    <property type="entry name" value="BLR1971 PROTEIN"/>
    <property type="match status" value="1"/>
</dbReference>
<dbReference type="KEGG" id="rml:FF011L_31030"/>
<keyword evidence="2" id="KW-0732">Signal</keyword>
<gene>
    <name evidence="6" type="primary">ptpA_2</name>
    <name evidence="6" type="ORF">FF011L_31030</name>
</gene>
<dbReference type="SUPFAM" id="SSF82171">
    <property type="entry name" value="DPP6 N-terminal domain-like"/>
    <property type="match status" value="1"/>
</dbReference>
<evidence type="ECO:0000259" key="5">
    <source>
        <dbReference type="Pfam" id="PF01847"/>
    </source>
</evidence>
<dbReference type="EC" id="3.4.14.12" evidence="6"/>